<reference evidence="9 10" key="1">
    <citation type="submission" date="2019-07" db="EMBL/GenBank/DDBJ databases">
        <title>Draft genome assembly of a fouling barnacle, Amphibalanus amphitrite (Darwin, 1854): The first reference genome for Thecostraca.</title>
        <authorList>
            <person name="Kim W."/>
        </authorList>
    </citation>
    <scope>NUCLEOTIDE SEQUENCE [LARGE SCALE GENOMIC DNA]</scope>
    <source>
        <strain evidence="9">SNU_AA5</strain>
        <tissue evidence="9">Soma without cirri and trophi</tissue>
    </source>
</reference>
<feature type="transmembrane region" description="Helical" evidence="6">
    <location>
        <begin position="265"/>
        <end position="286"/>
    </location>
</feature>
<evidence type="ECO:0000256" key="3">
    <source>
        <dbReference type="ARBA" id="ARBA00022989"/>
    </source>
</evidence>
<feature type="region of interest" description="Disordered" evidence="5">
    <location>
        <begin position="770"/>
        <end position="827"/>
    </location>
</feature>
<keyword evidence="3 6" id="KW-1133">Transmembrane helix</keyword>
<evidence type="ECO:0000256" key="6">
    <source>
        <dbReference type="SAM" id="Phobius"/>
    </source>
</evidence>
<dbReference type="FunFam" id="1.20.1740.10:FF:000022">
    <property type="entry name" value="Bumetanide-sensitive na-k-cl cotransport protein"/>
    <property type="match status" value="1"/>
</dbReference>
<comment type="subcellular location">
    <subcellularLocation>
        <location evidence="1">Membrane</location>
        <topology evidence="1">Multi-pass membrane protein</topology>
    </subcellularLocation>
</comment>
<dbReference type="GO" id="GO:0055075">
    <property type="term" value="P:potassium ion homeostasis"/>
    <property type="evidence" value="ECO:0007669"/>
    <property type="project" value="TreeGrafter"/>
</dbReference>
<keyword evidence="10" id="KW-1185">Reference proteome</keyword>
<feature type="transmembrane region" description="Helical" evidence="6">
    <location>
        <begin position="572"/>
        <end position="590"/>
    </location>
</feature>
<dbReference type="Proteomes" id="UP000440578">
    <property type="component" value="Unassembled WGS sequence"/>
</dbReference>
<feature type="domain" description="SLC12A transporter C-terminal" evidence="8">
    <location>
        <begin position="640"/>
        <end position="1036"/>
    </location>
</feature>
<evidence type="ECO:0000256" key="1">
    <source>
        <dbReference type="ARBA" id="ARBA00004141"/>
    </source>
</evidence>
<dbReference type="InterPro" id="IPR018491">
    <property type="entry name" value="SLC12_C"/>
</dbReference>
<name>A0A6A4WCZ2_AMPAM</name>
<evidence type="ECO:0000313" key="10">
    <source>
        <dbReference type="Proteomes" id="UP000440578"/>
    </source>
</evidence>
<feature type="transmembrane region" description="Helical" evidence="6">
    <location>
        <begin position="441"/>
        <end position="461"/>
    </location>
</feature>
<dbReference type="Pfam" id="PF00324">
    <property type="entry name" value="AA_permease"/>
    <property type="match status" value="1"/>
</dbReference>
<dbReference type="GO" id="GO:0006884">
    <property type="term" value="P:cell volume homeostasis"/>
    <property type="evidence" value="ECO:0007669"/>
    <property type="project" value="TreeGrafter"/>
</dbReference>
<evidence type="ECO:0000256" key="2">
    <source>
        <dbReference type="ARBA" id="ARBA00022692"/>
    </source>
</evidence>
<feature type="transmembrane region" description="Helical" evidence="6">
    <location>
        <begin position="240"/>
        <end position="260"/>
    </location>
</feature>
<dbReference type="EMBL" id="VIIS01000742">
    <property type="protein sequence ID" value="KAF0305567.1"/>
    <property type="molecule type" value="Genomic_DNA"/>
</dbReference>
<feature type="transmembrane region" description="Helical" evidence="6">
    <location>
        <begin position="356"/>
        <end position="379"/>
    </location>
</feature>
<feature type="domain" description="Amino acid permease/ SLC12A" evidence="7">
    <location>
        <begin position="115"/>
        <end position="631"/>
    </location>
</feature>
<dbReference type="PANTHER" id="PTHR11827:SF103">
    <property type="entry name" value="SODIUM CHLORIDE COTRANSPORTER 69, ISOFORM E"/>
    <property type="match status" value="1"/>
</dbReference>
<feature type="transmembrane region" description="Helical" evidence="6">
    <location>
        <begin position="145"/>
        <end position="168"/>
    </location>
</feature>
<evidence type="ECO:0000313" key="9">
    <source>
        <dbReference type="EMBL" id="KAF0305567.1"/>
    </source>
</evidence>
<dbReference type="GO" id="GO:0055078">
    <property type="term" value="P:sodium ion homeostasis"/>
    <property type="evidence" value="ECO:0007669"/>
    <property type="project" value="TreeGrafter"/>
</dbReference>
<dbReference type="AlphaFoldDB" id="A0A6A4WCZ2"/>
<dbReference type="GO" id="GO:1990573">
    <property type="term" value="P:potassium ion import across plasma membrane"/>
    <property type="evidence" value="ECO:0007669"/>
    <property type="project" value="TreeGrafter"/>
</dbReference>
<evidence type="ECO:0000256" key="4">
    <source>
        <dbReference type="ARBA" id="ARBA00023136"/>
    </source>
</evidence>
<feature type="transmembrane region" description="Helical" evidence="6">
    <location>
        <begin position="322"/>
        <end position="344"/>
    </location>
</feature>
<dbReference type="InterPro" id="IPR004842">
    <property type="entry name" value="SLC12A_fam"/>
</dbReference>
<evidence type="ECO:0000259" key="7">
    <source>
        <dbReference type="Pfam" id="PF00324"/>
    </source>
</evidence>
<dbReference type="OrthoDB" id="2020542at2759"/>
<sequence>MKGPVTGAEMEHNSEAGGQSEAPGGLSPNYNNSLGRPSLYDTYYLRTYQNYLSGDRLPSENHFRNIGSVADHQLRPTLEQIREGDFIKKDAGDAEADADQTELKGKVIKFGWIEGVYMRCLLNIWGVMLFLRLTWVVGEAGIVEALAIICAANIVTVITTISMSAVATNGQIKGGGIYYMISRSLGPEFGASIGLLFTVSNSVAVAMYVVGFCSSFSDMLREYAGEDAMIVDGGVNDARIIGSVAMVLILALAIVGMDWVTRVQLLLLFLLIASQVDFVVGCFMGPQDDTEKAQGFEGLSFDLLKENAWNDYRPFEGIDYNFFSVFGVFFPAVTGIVAGANLSGDLKDPAEAIPKGTLLAILTTFCTYIVYPIMIAAAAKRYASGDIRELNVTDPNGEMSMDGSNDTLYPVYNCTGRIDDCDYGTQISSQVMGLLSAWAPLIYAGCFAATLSSAIASLVGAPRVLQALAKDKLYPYIHFFAKGYGANQDPFRGYVIVFIVAECCVLIGQLNPIANLSSEVFLAAYALINLSCFHASLLKSPGWRPVFKYYNAWVSLLGAIICMVVMFLCDAIIGTVVLVITLLLYLFVSYRKLDVNWGSTTQAQTYVTALGFMQRLNQVRDHVKNYRPQVLVLSGMPGDRPPLVDFANALTKNLSLLICGHVVKGPITPRAKSAIQNQANAWLQRHKVRAFYSVIEDQSYEHGAVALMQLAGLGNLKPNMTLMGYKNDWRTCPRDEVQQYFSCVNEALDNYLAVAILRVKNGLDFSAEMGEDPTSPLHKSNTSTSLKGDGANGSDEGSDEPNDRSATSGDATPRVTTVDGKKKNGEELYVSRTGEPLPAQVVENLTQFRSKQKGFIDVWWLYDDGGLTLLLPYILTSRSQWADCKLRVFALANKRGELDTEKRSMAALLSKFRIDYSDVIVIDDVTKKAEQSTRDTFNEMIAPFKKDDESDIPDEISVTDSELLANKDKTNRHLRLHELVQQHSKDSSLVVMTLPMTRKGTVHAPLYMAWLEMMTKDMPPFLMIRGNQTSVLTFYS</sequence>
<organism evidence="9 10">
    <name type="scientific">Amphibalanus amphitrite</name>
    <name type="common">Striped barnacle</name>
    <name type="synonym">Balanus amphitrite</name>
    <dbReference type="NCBI Taxonomy" id="1232801"/>
    <lineage>
        <taxon>Eukaryota</taxon>
        <taxon>Metazoa</taxon>
        <taxon>Ecdysozoa</taxon>
        <taxon>Arthropoda</taxon>
        <taxon>Crustacea</taxon>
        <taxon>Multicrustacea</taxon>
        <taxon>Cirripedia</taxon>
        <taxon>Thoracica</taxon>
        <taxon>Thoracicalcarea</taxon>
        <taxon>Balanomorpha</taxon>
        <taxon>Balanoidea</taxon>
        <taxon>Balanidae</taxon>
        <taxon>Amphibalaninae</taxon>
        <taxon>Amphibalanus</taxon>
    </lineage>
</organism>
<feature type="compositionally biased region" description="Polar residues" evidence="5">
    <location>
        <begin position="777"/>
        <end position="786"/>
    </location>
</feature>
<evidence type="ECO:0000256" key="5">
    <source>
        <dbReference type="SAM" id="MobiDB-lite"/>
    </source>
</evidence>
<dbReference type="InterPro" id="IPR004841">
    <property type="entry name" value="AA-permease/SLC12A_dom"/>
</dbReference>
<dbReference type="PANTHER" id="PTHR11827">
    <property type="entry name" value="SOLUTE CARRIER FAMILY 12, CATION COTRANSPORTERS"/>
    <property type="match status" value="1"/>
</dbReference>
<comment type="caution">
    <text evidence="9">The sequence shown here is derived from an EMBL/GenBank/DDBJ whole genome shotgun (WGS) entry which is preliminary data.</text>
</comment>
<dbReference type="Gene3D" id="1.20.1740.10">
    <property type="entry name" value="Amino acid/polyamine transporter I"/>
    <property type="match status" value="1"/>
</dbReference>
<dbReference type="GO" id="GO:0008511">
    <property type="term" value="F:sodium:potassium:chloride symporter activity"/>
    <property type="evidence" value="ECO:0007669"/>
    <property type="project" value="TreeGrafter"/>
</dbReference>
<dbReference type="NCBIfam" id="TIGR00930">
    <property type="entry name" value="2a30"/>
    <property type="match status" value="1"/>
</dbReference>
<dbReference type="GO" id="GO:0055064">
    <property type="term" value="P:chloride ion homeostasis"/>
    <property type="evidence" value="ECO:0007669"/>
    <property type="project" value="TreeGrafter"/>
</dbReference>
<gene>
    <name evidence="9" type="primary">NKCL_0</name>
    <name evidence="9" type="ORF">FJT64_022813</name>
</gene>
<keyword evidence="2 6" id="KW-0812">Transmembrane</keyword>
<accession>A0A6A4WCZ2</accession>
<evidence type="ECO:0000259" key="8">
    <source>
        <dbReference type="Pfam" id="PF03522"/>
    </source>
</evidence>
<protein>
    <submittedName>
        <fullName evidence="9">Bumetanide-sensitive sodium-(Potassium)-chloride cotransporter</fullName>
    </submittedName>
</protein>
<dbReference type="Pfam" id="PF03522">
    <property type="entry name" value="SLC12"/>
    <property type="match status" value="1"/>
</dbReference>
<feature type="transmembrane region" description="Helical" evidence="6">
    <location>
        <begin position="520"/>
        <end position="538"/>
    </location>
</feature>
<feature type="transmembrane region" description="Helical" evidence="6">
    <location>
        <begin position="494"/>
        <end position="514"/>
    </location>
</feature>
<dbReference type="GO" id="GO:0016020">
    <property type="term" value="C:membrane"/>
    <property type="evidence" value="ECO:0007669"/>
    <property type="project" value="UniProtKB-SubCell"/>
</dbReference>
<feature type="transmembrane region" description="Helical" evidence="6">
    <location>
        <begin position="116"/>
        <end position="133"/>
    </location>
</feature>
<proteinExistence type="predicted"/>
<feature type="region of interest" description="Disordered" evidence="5">
    <location>
        <begin position="1"/>
        <end position="30"/>
    </location>
</feature>
<feature type="transmembrane region" description="Helical" evidence="6">
    <location>
        <begin position="189"/>
        <end position="210"/>
    </location>
</feature>
<keyword evidence="4 6" id="KW-0472">Membrane</keyword>